<dbReference type="SUPFAM" id="SSF55031">
    <property type="entry name" value="Bacterial exopeptidase dimerisation domain"/>
    <property type="match status" value="1"/>
</dbReference>
<dbReference type="Gene3D" id="3.40.630.10">
    <property type="entry name" value="Zn peptidases"/>
    <property type="match status" value="1"/>
</dbReference>
<name>A0A1H0S8I4_9BACT</name>
<dbReference type="PANTHER" id="PTHR42994:SF2">
    <property type="entry name" value="PEPTIDASE"/>
    <property type="match status" value="1"/>
</dbReference>
<dbReference type="SUPFAM" id="SSF53187">
    <property type="entry name" value="Zn-dependent exopeptidases"/>
    <property type="match status" value="1"/>
</dbReference>
<evidence type="ECO:0000256" key="1">
    <source>
        <dbReference type="ARBA" id="ARBA00001947"/>
    </source>
</evidence>
<dbReference type="InterPro" id="IPR036264">
    <property type="entry name" value="Bact_exopeptidase_dim_dom"/>
</dbReference>
<dbReference type="PANTHER" id="PTHR42994">
    <property type="entry name" value="PEPTIDASE T"/>
    <property type="match status" value="1"/>
</dbReference>
<protein>
    <submittedName>
        <fullName evidence="5">Peptidase T-like protein</fullName>
    </submittedName>
</protein>
<gene>
    <name evidence="5" type="ORF">SAMN05660330_02580</name>
</gene>
<feature type="domain" description="Peptidase M20 dimerisation" evidence="4">
    <location>
        <begin position="186"/>
        <end position="273"/>
    </location>
</feature>
<dbReference type="RefSeq" id="WP_245695128.1">
    <property type="nucleotide sequence ID" value="NZ_FNJI01000017.1"/>
</dbReference>
<proteinExistence type="predicted"/>
<evidence type="ECO:0000259" key="4">
    <source>
        <dbReference type="Pfam" id="PF07687"/>
    </source>
</evidence>
<dbReference type="Pfam" id="PF01546">
    <property type="entry name" value="Peptidase_M20"/>
    <property type="match status" value="1"/>
</dbReference>
<dbReference type="InterPro" id="IPR011650">
    <property type="entry name" value="Peptidase_M20_dimer"/>
</dbReference>
<evidence type="ECO:0000313" key="6">
    <source>
        <dbReference type="Proteomes" id="UP000199073"/>
    </source>
</evidence>
<evidence type="ECO:0000256" key="2">
    <source>
        <dbReference type="ARBA" id="ARBA00022801"/>
    </source>
</evidence>
<accession>A0A1H0S8I4</accession>
<dbReference type="Pfam" id="PF07687">
    <property type="entry name" value="M20_dimer"/>
    <property type="match status" value="1"/>
</dbReference>
<keyword evidence="6" id="KW-1185">Reference proteome</keyword>
<dbReference type="AlphaFoldDB" id="A0A1H0S8I4"/>
<keyword evidence="2" id="KW-0378">Hydrolase</keyword>
<evidence type="ECO:0000256" key="3">
    <source>
        <dbReference type="ARBA" id="ARBA00022833"/>
    </source>
</evidence>
<dbReference type="GO" id="GO:0016787">
    <property type="term" value="F:hydrolase activity"/>
    <property type="evidence" value="ECO:0007669"/>
    <property type="project" value="UniProtKB-KW"/>
</dbReference>
<dbReference type="InterPro" id="IPR010162">
    <property type="entry name" value="PepT-like"/>
</dbReference>
<organism evidence="5 6">
    <name type="scientific">Desulforhopalus singaporensis</name>
    <dbReference type="NCBI Taxonomy" id="91360"/>
    <lineage>
        <taxon>Bacteria</taxon>
        <taxon>Pseudomonadati</taxon>
        <taxon>Thermodesulfobacteriota</taxon>
        <taxon>Desulfobulbia</taxon>
        <taxon>Desulfobulbales</taxon>
        <taxon>Desulfocapsaceae</taxon>
        <taxon>Desulforhopalus</taxon>
    </lineage>
</organism>
<dbReference type="InterPro" id="IPR002933">
    <property type="entry name" value="Peptidase_M20"/>
</dbReference>
<dbReference type="Gene3D" id="3.30.70.360">
    <property type="match status" value="1"/>
</dbReference>
<dbReference type="STRING" id="91360.SAMN05660330_02580"/>
<dbReference type="NCBIfam" id="TIGR01883">
    <property type="entry name" value="PepT-like"/>
    <property type="match status" value="1"/>
</dbReference>
<comment type="cofactor">
    <cofactor evidence="1">
        <name>Zn(2+)</name>
        <dbReference type="ChEBI" id="CHEBI:29105"/>
    </cofactor>
</comment>
<sequence>MEIAIDRERLAKTFTTLCEIDSPSQKEGNISKYLKEKFTALGADTIYEDDSAGKTGSESGNLIIRFNSRGGTGKGLFFCCHMDTVEPGTGVEVTRDGDIFTSKGDTILGGDDKSGIAAIIEMLEVLRETGMAHPTIEVILTTCEEIGLLGAKHLDYDQIQTPYGYALDSSGINHVVVQAPAANKIDVEVKGLAAHAGLCPENGINALALAAEALHNLKLGRLDAESSCNFGVIEGGVAANIIPEKVVLRGEVRSHSAEKLKNYTDTITATFEKTISGWQGDEHTGEHRPTVSINIDDDYPALKLKQDEPVIARVSKGALLAGKELKYIQAGGGSDANIMTGRNLPTAIIATGMSKVHTLEEQVDLNDLVVLTELLCGIAVAETGE</sequence>
<keyword evidence="3" id="KW-0862">Zinc</keyword>
<evidence type="ECO:0000313" key="5">
    <source>
        <dbReference type="EMBL" id="SDP37809.1"/>
    </source>
</evidence>
<reference evidence="5 6" key="1">
    <citation type="submission" date="2016-10" db="EMBL/GenBank/DDBJ databases">
        <authorList>
            <person name="de Groot N.N."/>
        </authorList>
    </citation>
    <scope>NUCLEOTIDE SEQUENCE [LARGE SCALE GENOMIC DNA]</scope>
    <source>
        <strain evidence="5 6">DSM 12130</strain>
    </source>
</reference>
<dbReference type="EMBL" id="FNJI01000017">
    <property type="protein sequence ID" value="SDP37809.1"/>
    <property type="molecule type" value="Genomic_DNA"/>
</dbReference>
<dbReference type="Proteomes" id="UP000199073">
    <property type="component" value="Unassembled WGS sequence"/>
</dbReference>